<dbReference type="Proteomes" id="UP000807306">
    <property type="component" value="Unassembled WGS sequence"/>
</dbReference>
<dbReference type="AlphaFoldDB" id="A0A9P6ELR5"/>
<accession>A0A9P6ELR5</accession>
<evidence type="ECO:0000313" key="2">
    <source>
        <dbReference type="EMBL" id="KAF9531239.1"/>
    </source>
</evidence>
<proteinExistence type="predicted"/>
<gene>
    <name evidence="2" type="ORF">CPB83DRAFT_849616</name>
</gene>
<dbReference type="EMBL" id="MU157836">
    <property type="protein sequence ID" value="KAF9531239.1"/>
    <property type="molecule type" value="Genomic_DNA"/>
</dbReference>
<dbReference type="OrthoDB" id="3068351at2759"/>
<keyword evidence="3" id="KW-1185">Reference proteome</keyword>
<feature type="compositionally biased region" description="Basic and acidic residues" evidence="1">
    <location>
        <begin position="77"/>
        <end position="104"/>
    </location>
</feature>
<sequence>MADAVNKNTDTGLSTTSPAGISDKDKQTTDDAQKIKDGFEDMTNGKDDPRIGMGKIPHPAPPAPSTEAAKTIAGISNKDKATADDAQKIKEGFEDILKGKDDPRSGFGRIPKKNPVAGASDAGTASGKPLSPDAQAIKDGFDEMLNGKNDPRMGFGRIPKTAGTAQDPPRTNVP</sequence>
<feature type="compositionally biased region" description="Polar residues" evidence="1">
    <location>
        <begin position="1"/>
        <end position="19"/>
    </location>
</feature>
<name>A0A9P6ELR5_9AGAR</name>
<comment type="caution">
    <text evidence="2">The sequence shown here is derived from an EMBL/GenBank/DDBJ whole genome shotgun (WGS) entry which is preliminary data.</text>
</comment>
<reference evidence="2" key="1">
    <citation type="submission" date="2020-11" db="EMBL/GenBank/DDBJ databases">
        <authorList>
            <consortium name="DOE Joint Genome Institute"/>
            <person name="Ahrendt S."/>
            <person name="Riley R."/>
            <person name="Andreopoulos W."/>
            <person name="Labutti K."/>
            <person name="Pangilinan J."/>
            <person name="Ruiz-Duenas F.J."/>
            <person name="Barrasa J.M."/>
            <person name="Sanchez-Garcia M."/>
            <person name="Camarero S."/>
            <person name="Miyauchi S."/>
            <person name="Serrano A."/>
            <person name="Linde D."/>
            <person name="Babiker R."/>
            <person name="Drula E."/>
            <person name="Ayuso-Fernandez I."/>
            <person name="Pacheco R."/>
            <person name="Padilla G."/>
            <person name="Ferreira P."/>
            <person name="Barriuso J."/>
            <person name="Kellner H."/>
            <person name="Castanera R."/>
            <person name="Alfaro M."/>
            <person name="Ramirez L."/>
            <person name="Pisabarro A.G."/>
            <person name="Kuo A."/>
            <person name="Tritt A."/>
            <person name="Lipzen A."/>
            <person name="He G."/>
            <person name="Yan M."/>
            <person name="Ng V."/>
            <person name="Cullen D."/>
            <person name="Martin F."/>
            <person name="Rosso M.-N."/>
            <person name="Henrissat B."/>
            <person name="Hibbett D."/>
            <person name="Martinez A.T."/>
            <person name="Grigoriev I.V."/>
        </authorList>
    </citation>
    <scope>NUCLEOTIDE SEQUENCE</scope>
    <source>
        <strain evidence="2">CBS 506.95</strain>
    </source>
</reference>
<feature type="compositionally biased region" description="Basic and acidic residues" evidence="1">
    <location>
        <begin position="22"/>
        <end position="50"/>
    </location>
</feature>
<evidence type="ECO:0000313" key="3">
    <source>
        <dbReference type="Proteomes" id="UP000807306"/>
    </source>
</evidence>
<organism evidence="2 3">
    <name type="scientific">Crepidotus variabilis</name>
    <dbReference type="NCBI Taxonomy" id="179855"/>
    <lineage>
        <taxon>Eukaryota</taxon>
        <taxon>Fungi</taxon>
        <taxon>Dikarya</taxon>
        <taxon>Basidiomycota</taxon>
        <taxon>Agaricomycotina</taxon>
        <taxon>Agaricomycetes</taxon>
        <taxon>Agaricomycetidae</taxon>
        <taxon>Agaricales</taxon>
        <taxon>Agaricineae</taxon>
        <taxon>Crepidotaceae</taxon>
        <taxon>Crepidotus</taxon>
    </lineage>
</organism>
<protein>
    <submittedName>
        <fullName evidence="2">Uncharacterized protein</fullName>
    </submittedName>
</protein>
<feature type="region of interest" description="Disordered" evidence="1">
    <location>
        <begin position="1"/>
        <end position="174"/>
    </location>
</feature>
<evidence type="ECO:0000256" key="1">
    <source>
        <dbReference type="SAM" id="MobiDB-lite"/>
    </source>
</evidence>